<organism evidence="1 2">
    <name type="scientific">Coptis chinensis</name>
    <dbReference type="NCBI Taxonomy" id="261450"/>
    <lineage>
        <taxon>Eukaryota</taxon>
        <taxon>Viridiplantae</taxon>
        <taxon>Streptophyta</taxon>
        <taxon>Embryophyta</taxon>
        <taxon>Tracheophyta</taxon>
        <taxon>Spermatophyta</taxon>
        <taxon>Magnoliopsida</taxon>
        <taxon>Ranunculales</taxon>
        <taxon>Ranunculaceae</taxon>
        <taxon>Coptidoideae</taxon>
        <taxon>Coptis</taxon>
    </lineage>
</organism>
<evidence type="ECO:0000313" key="1">
    <source>
        <dbReference type="EMBL" id="KAF9591656.1"/>
    </source>
</evidence>
<reference evidence="1 2" key="1">
    <citation type="submission" date="2020-10" db="EMBL/GenBank/DDBJ databases">
        <title>The Coptis chinensis genome and diversification of protoberbering-type alkaloids.</title>
        <authorList>
            <person name="Wang B."/>
            <person name="Shu S."/>
            <person name="Song C."/>
            <person name="Liu Y."/>
        </authorList>
    </citation>
    <scope>NUCLEOTIDE SEQUENCE [LARGE SCALE GENOMIC DNA]</scope>
    <source>
        <strain evidence="1">HL-2020</strain>
        <tissue evidence="1">Leaf</tissue>
    </source>
</reference>
<sequence length="175" mass="19086">MGNAISPCCQPKVLRSSVKLIFYEGTTKILTGKNIAGEVMFQFPNMVVCHADSFYIGQPIPTLSIDDKLVPGETYFVLPVDHFACKVLSISSLSSLVSSPKLAPINFGGHEGPFEYVKCANGRLLIKVSPEFITKLISKRTETGKYLSFLVQSRDGEQSLVDEPGPGDQSVINGW</sequence>
<name>A0A835LLG7_9MAGN</name>
<dbReference type="OrthoDB" id="1899115at2759"/>
<dbReference type="AlphaFoldDB" id="A0A835LLG7"/>
<accession>A0A835LLG7</accession>
<gene>
    <name evidence="1" type="ORF">IFM89_005237</name>
</gene>
<comment type="caution">
    <text evidence="1">The sequence shown here is derived from an EMBL/GenBank/DDBJ whole genome shotgun (WGS) entry which is preliminary data.</text>
</comment>
<evidence type="ECO:0000313" key="2">
    <source>
        <dbReference type="Proteomes" id="UP000631114"/>
    </source>
</evidence>
<keyword evidence="2" id="KW-1185">Reference proteome</keyword>
<protein>
    <submittedName>
        <fullName evidence="1">Uncharacterized protein</fullName>
    </submittedName>
</protein>
<proteinExistence type="predicted"/>
<dbReference type="PANTHER" id="PTHR33052">
    <property type="entry name" value="DUF4228 DOMAIN PROTEIN-RELATED"/>
    <property type="match status" value="1"/>
</dbReference>
<dbReference type="InterPro" id="IPR025322">
    <property type="entry name" value="PADRE_dom"/>
</dbReference>
<dbReference type="EMBL" id="JADFTS010000008">
    <property type="protein sequence ID" value="KAF9591656.1"/>
    <property type="molecule type" value="Genomic_DNA"/>
</dbReference>
<dbReference type="Pfam" id="PF14009">
    <property type="entry name" value="PADRE"/>
    <property type="match status" value="1"/>
</dbReference>
<dbReference type="Proteomes" id="UP000631114">
    <property type="component" value="Unassembled WGS sequence"/>
</dbReference>